<dbReference type="PANTHER" id="PTHR46398">
    <property type="entry name" value="ALPHA/BETA-HYDROLASES SUPERFAMILY PROTEIN"/>
    <property type="match status" value="1"/>
</dbReference>
<dbReference type="EMBL" id="SWLB01000012">
    <property type="protein sequence ID" value="KAF3331539.1"/>
    <property type="molecule type" value="Genomic_DNA"/>
</dbReference>
<evidence type="ECO:0000256" key="1">
    <source>
        <dbReference type="SAM" id="SignalP"/>
    </source>
</evidence>
<dbReference type="Pfam" id="PF03893">
    <property type="entry name" value="Lipase3_N"/>
    <property type="match status" value="1"/>
</dbReference>
<keyword evidence="1" id="KW-0732">Signal</keyword>
<accession>A0A833QXL3</accession>
<dbReference type="AlphaFoldDB" id="A0A833QXL3"/>
<keyword evidence="4" id="KW-1185">Reference proteome</keyword>
<dbReference type="Proteomes" id="UP000623129">
    <property type="component" value="Unassembled WGS sequence"/>
</dbReference>
<dbReference type="PANTHER" id="PTHR46398:SF7">
    <property type="entry name" value="ALPHA_BETA-HYDROLASES SUPERFAMILY PROTEIN"/>
    <property type="match status" value="1"/>
</dbReference>
<gene>
    <name evidence="3" type="ORF">FCM35_KLT02945</name>
</gene>
<feature type="domain" description="Mono-/di-acylglycerol lipase N-terminal" evidence="2">
    <location>
        <begin position="7"/>
        <end position="71"/>
    </location>
</feature>
<dbReference type="GO" id="GO:0016042">
    <property type="term" value="P:lipid catabolic process"/>
    <property type="evidence" value="ECO:0007669"/>
    <property type="project" value="InterPro"/>
</dbReference>
<sequence>MSVCFGLEFVLCCGCMPWAWKRCTYIGAYDSENWPSATEEDFDPIPRICGGILAVYEKDLEDPDFDQPEEYRIRPECIVKWVSYDEAEKRAPPYMIYVDKEHREVVLSMRGLNLKHGHNYK</sequence>
<protein>
    <submittedName>
        <fullName evidence="3">Lipase 3 N-terminal region</fullName>
    </submittedName>
</protein>
<evidence type="ECO:0000313" key="4">
    <source>
        <dbReference type="Proteomes" id="UP000623129"/>
    </source>
</evidence>
<proteinExistence type="predicted"/>
<dbReference type="OrthoDB" id="438440at2759"/>
<reference evidence="3" key="1">
    <citation type="submission" date="2020-01" db="EMBL/GenBank/DDBJ databases">
        <title>Genome sequence of Kobresia littledalei, the first chromosome-level genome in the family Cyperaceae.</title>
        <authorList>
            <person name="Qu G."/>
        </authorList>
    </citation>
    <scope>NUCLEOTIDE SEQUENCE</scope>
    <source>
        <strain evidence="3">C.B.Clarke</strain>
        <tissue evidence="3">Leaf</tissue>
    </source>
</reference>
<evidence type="ECO:0000313" key="3">
    <source>
        <dbReference type="EMBL" id="KAF3331539.1"/>
    </source>
</evidence>
<feature type="chain" id="PRO_5033023909" evidence="1">
    <location>
        <begin position="22"/>
        <end position="121"/>
    </location>
</feature>
<name>A0A833QXL3_9POAL</name>
<evidence type="ECO:0000259" key="2">
    <source>
        <dbReference type="Pfam" id="PF03893"/>
    </source>
</evidence>
<dbReference type="InterPro" id="IPR005592">
    <property type="entry name" value="Mono/diacylglycerol_lipase_N"/>
</dbReference>
<organism evidence="3 4">
    <name type="scientific">Carex littledalei</name>
    <dbReference type="NCBI Taxonomy" id="544730"/>
    <lineage>
        <taxon>Eukaryota</taxon>
        <taxon>Viridiplantae</taxon>
        <taxon>Streptophyta</taxon>
        <taxon>Embryophyta</taxon>
        <taxon>Tracheophyta</taxon>
        <taxon>Spermatophyta</taxon>
        <taxon>Magnoliopsida</taxon>
        <taxon>Liliopsida</taxon>
        <taxon>Poales</taxon>
        <taxon>Cyperaceae</taxon>
        <taxon>Cyperoideae</taxon>
        <taxon>Cariceae</taxon>
        <taxon>Carex</taxon>
        <taxon>Carex subgen. Euthyceras</taxon>
    </lineage>
</organism>
<feature type="signal peptide" evidence="1">
    <location>
        <begin position="1"/>
        <end position="21"/>
    </location>
</feature>
<comment type="caution">
    <text evidence="3">The sequence shown here is derived from an EMBL/GenBank/DDBJ whole genome shotgun (WGS) entry which is preliminary data.</text>
</comment>